<evidence type="ECO:0000256" key="9">
    <source>
        <dbReference type="ARBA" id="ARBA00040502"/>
    </source>
</evidence>
<dbReference type="InterPro" id="IPR002466">
    <property type="entry name" value="A_deamin"/>
</dbReference>
<comment type="catalytic activity">
    <reaction evidence="11">
        <text>adenosine(37) in tRNA(Ala) + H2O + H(+) = inosine(37) in tRNA(Ala) + NH4(+)</text>
        <dbReference type="Rhea" id="RHEA:50968"/>
        <dbReference type="Rhea" id="RHEA-COMP:12855"/>
        <dbReference type="Rhea" id="RHEA-COMP:12856"/>
        <dbReference type="ChEBI" id="CHEBI:15377"/>
        <dbReference type="ChEBI" id="CHEBI:15378"/>
        <dbReference type="ChEBI" id="CHEBI:28938"/>
        <dbReference type="ChEBI" id="CHEBI:74411"/>
        <dbReference type="ChEBI" id="CHEBI:82852"/>
        <dbReference type="EC" id="3.5.4.34"/>
    </reaction>
</comment>
<dbReference type="GO" id="GO:0008033">
    <property type="term" value="P:tRNA processing"/>
    <property type="evidence" value="ECO:0007669"/>
    <property type="project" value="UniProtKB-KW"/>
</dbReference>
<keyword evidence="2" id="KW-0479">Metal-binding</keyword>
<dbReference type="PROSITE" id="PS50141">
    <property type="entry name" value="A_DEAMIN_EDITASE"/>
    <property type="match status" value="1"/>
</dbReference>
<sequence length="485" mass="54434">MSQYLQNAIVESSHQLYSSLPAHGKPLIRSNGVPEWTILSTFSLVVPQPQLEPQTRVIPISLGTGVKCLPYSKLSEYGDTLHDSHAEIIARRGFLRWLLWQAHLQAQVTRGDQVEGELFVEMREEEGDRGRLRLKDEVQVWLYISMLPCGDASTYYTSVHQSAEEASQWTVTDDDHSRLSNMGVIRGRNGYTSISTLRTKPGRPDSIPSISMSCSDKIASWSVLGIQGGLLANLFRPIYLDGFIVGGVERPVNTHARQIDAYEWEDKITKELERSLWGRLESIKDHLTSPHQLHLASVYLTSIPFEHSKISIIHDPHNDSSDLEPSPSPLSLSYLPFLPSTQPKKGTKPEIIAEGGILGFPWKKGVLIKDKGRSRICKLSLLIEYEKLLPNEKAKTLGITVDANDGTYYGYKHLTVFGREYQHNKIILRGIPGQSQSVKGLEKFEEISSTGVLDSPKIKEEPPFRGWLVSGKQFESFTSSGHIHR</sequence>
<dbReference type="KEGG" id="ker:91100821"/>
<dbReference type="GO" id="GO:0046872">
    <property type="term" value="F:metal ion binding"/>
    <property type="evidence" value="ECO:0007669"/>
    <property type="project" value="UniProtKB-KW"/>
</dbReference>
<evidence type="ECO:0000256" key="3">
    <source>
        <dbReference type="ARBA" id="ARBA00022801"/>
    </source>
</evidence>
<evidence type="ECO:0000256" key="11">
    <source>
        <dbReference type="ARBA" id="ARBA00047635"/>
    </source>
</evidence>
<dbReference type="EC" id="3.5.4.34" evidence="8"/>
<proteinExistence type="inferred from homology"/>
<feature type="domain" description="A to I editase" evidence="12">
    <location>
        <begin position="61"/>
        <end position="429"/>
    </location>
</feature>
<reference evidence="13 14" key="1">
    <citation type="submission" date="2024-01" db="EMBL/GenBank/DDBJ databases">
        <title>Comparative genomics of Cryptococcus and Kwoniella reveals pathogenesis evolution and contrasting modes of karyotype evolution via chromosome fusion or intercentromeric recombination.</title>
        <authorList>
            <person name="Coelho M.A."/>
            <person name="David-Palma M."/>
            <person name="Shea T."/>
            <person name="Bowers K."/>
            <person name="McGinley-Smith S."/>
            <person name="Mohammad A.W."/>
            <person name="Gnirke A."/>
            <person name="Yurkov A.M."/>
            <person name="Nowrousian M."/>
            <person name="Sun S."/>
            <person name="Cuomo C.A."/>
            <person name="Heitman J."/>
        </authorList>
    </citation>
    <scope>NUCLEOTIDE SEQUENCE [LARGE SCALE GENOMIC DNA]</scope>
    <source>
        <strain evidence="13 14">PYCC6329</strain>
    </source>
</reference>
<dbReference type="RefSeq" id="XP_066081926.1">
    <property type="nucleotide sequence ID" value="XM_066225829.1"/>
</dbReference>
<dbReference type="PANTHER" id="PTHR46516">
    <property type="entry name" value="TRNA-SPECIFIC ADENOSINE DEAMINASE 1"/>
    <property type="match status" value="1"/>
</dbReference>
<comment type="function">
    <text evidence="6">Specifically deaminates adenosine-37 to inosine in tRNA-Ala.</text>
</comment>
<evidence type="ECO:0000256" key="5">
    <source>
        <dbReference type="ARBA" id="ARBA00037026"/>
    </source>
</evidence>
<keyword evidence="3" id="KW-0378">Hydrolase</keyword>
<dbReference type="PANTHER" id="PTHR46516:SF1">
    <property type="entry name" value="TRNA-SPECIFIC ADENOSINE DEAMINASE 1"/>
    <property type="match status" value="1"/>
</dbReference>
<dbReference type="Proteomes" id="UP001358614">
    <property type="component" value="Chromosome 1"/>
</dbReference>
<dbReference type="SMART" id="SM00552">
    <property type="entry name" value="ADEAMc"/>
    <property type="match status" value="1"/>
</dbReference>
<name>A0AAX4KD61_9TREE</name>
<evidence type="ECO:0000256" key="1">
    <source>
        <dbReference type="ARBA" id="ARBA00022694"/>
    </source>
</evidence>
<keyword evidence="4" id="KW-0862">Zinc</keyword>
<evidence type="ECO:0000313" key="14">
    <source>
        <dbReference type="Proteomes" id="UP001358614"/>
    </source>
</evidence>
<evidence type="ECO:0000313" key="13">
    <source>
        <dbReference type="EMBL" id="WWD03959.1"/>
    </source>
</evidence>
<keyword evidence="1" id="KW-0819">tRNA processing</keyword>
<comment type="cofactor">
    <cofactor evidence="5">
        <name>1D-myo-inositol hexakisphosphate</name>
        <dbReference type="ChEBI" id="CHEBI:58130"/>
    </cofactor>
</comment>
<evidence type="ECO:0000256" key="2">
    <source>
        <dbReference type="ARBA" id="ARBA00022723"/>
    </source>
</evidence>
<protein>
    <recommendedName>
        <fullName evidence="9">tRNA-specific adenosine deaminase 1</fullName>
        <ecNumber evidence="8">3.5.4.34</ecNumber>
    </recommendedName>
    <alternativeName>
        <fullName evidence="10">tRNA-specific adenosine-37 deaminase</fullName>
    </alternativeName>
</protein>
<evidence type="ECO:0000256" key="7">
    <source>
        <dbReference type="ARBA" id="ARBA00038326"/>
    </source>
</evidence>
<dbReference type="GO" id="GO:0043829">
    <property type="term" value="F:tRNA-specific adenosine-37 deaminase activity"/>
    <property type="evidence" value="ECO:0007669"/>
    <property type="project" value="UniProtKB-EC"/>
</dbReference>
<dbReference type="GeneID" id="91100821"/>
<dbReference type="Pfam" id="PF02137">
    <property type="entry name" value="A_deamin"/>
    <property type="match status" value="1"/>
</dbReference>
<keyword evidence="14" id="KW-1185">Reference proteome</keyword>
<organism evidence="13 14">
    <name type="scientific">Kwoniella europaea PYCC6329</name>
    <dbReference type="NCBI Taxonomy" id="1423913"/>
    <lineage>
        <taxon>Eukaryota</taxon>
        <taxon>Fungi</taxon>
        <taxon>Dikarya</taxon>
        <taxon>Basidiomycota</taxon>
        <taxon>Agaricomycotina</taxon>
        <taxon>Tremellomycetes</taxon>
        <taxon>Tremellales</taxon>
        <taxon>Cryptococcaceae</taxon>
        <taxon>Kwoniella</taxon>
    </lineage>
</organism>
<evidence type="ECO:0000259" key="12">
    <source>
        <dbReference type="PROSITE" id="PS50141"/>
    </source>
</evidence>
<dbReference type="EMBL" id="CP144089">
    <property type="protein sequence ID" value="WWD03959.1"/>
    <property type="molecule type" value="Genomic_DNA"/>
</dbReference>
<dbReference type="GO" id="GO:0003723">
    <property type="term" value="F:RNA binding"/>
    <property type="evidence" value="ECO:0007669"/>
    <property type="project" value="InterPro"/>
</dbReference>
<evidence type="ECO:0000256" key="6">
    <source>
        <dbReference type="ARBA" id="ARBA00037784"/>
    </source>
</evidence>
<evidence type="ECO:0000256" key="4">
    <source>
        <dbReference type="ARBA" id="ARBA00022833"/>
    </source>
</evidence>
<comment type="similarity">
    <text evidence="7">Belongs to the ADAT1 family.</text>
</comment>
<evidence type="ECO:0000256" key="8">
    <source>
        <dbReference type="ARBA" id="ARBA00038940"/>
    </source>
</evidence>
<gene>
    <name evidence="13" type="ORF">V865_002017</name>
</gene>
<accession>A0AAX4KD61</accession>
<dbReference type="AlphaFoldDB" id="A0AAX4KD61"/>
<evidence type="ECO:0000256" key="10">
    <source>
        <dbReference type="ARBA" id="ARBA00041760"/>
    </source>
</evidence>